<sequence length="55" mass="5787">MLHWTAVFSILAAVAAFLGFGAGPAEAVGIAKALFFIFLALALLTALLGRRRPML</sequence>
<protein>
    <submittedName>
        <fullName evidence="6">DUF1328 domain-containing protein</fullName>
    </submittedName>
</protein>
<name>A0ABZ2KQ45_9BACT</name>
<evidence type="ECO:0000256" key="1">
    <source>
        <dbReference type="ARBA" id="ARBA00022475"/>
    </source>
</evidence>
<dbReference type="EMBL" id="CP089983">
    <property type="protein sequence ID" value="WXB00753.1"/>
    <property type="molecule type" value="Genomic_DNA"/>
</dbReference>
<evidence type="ECO:0000313" key="7">
    <source>
        <dbReference type="Proteomes" id="UP001374803"/>
    </source>
</evidence>
<gene>
    <name evidence="6" type="ORF">LVJ94_27985</name>
</gene>
<keyword evidence="7" id="KW-1185">Reference proteome</keyword>
<accession>A0ABZ2KQ45</accession>
<evidence type="ECO:0000256" key="4">
    <source>
        <dbReference type="ARBA" id="ARBA00023136"/>
    </source>
</evidence>
<dbReference type="RefSeq" id="WP_394830354.1">
    <property type="nucleotide sequence ID" value="NZ_CP089929.1"/>
</dbReference>
<keyword evidence="3 5" id="KW-1133">Transmembrane helix</keyword>
<reference evidence="6" key="1">
    <citation type="submission" date="2021-12" db="EMBL/GenBank/DDBJ databases">
        <title>Discovery of the Pendulisporaceae a myxobacterial family with distinct sporulation behavior and unique specialized metabolism.</title>
        <authorList>
            <person name="Garcia R."/>
            <person name="Popoff A."/>
            <person name="Bader C.D."/>
            <person name="Loehr J."/>
            <person name="Walesch S."/>
            <person name="Walt C."/>
            <person name="Boldt J."/>
            <person name="Bunk B."/>
            <person name="Haeckl F.J.F.P.J."/>
            <person name="Gunesch A.P."/>
            <person name="Birkelbach J."/>
            <person name="Nuebel U."/>
            <person name="Pietschmann T."/>
            <person name="Bach T."/>
            <person name="Mueller R."/>
        </authorList>
    </citation>
    <scope>NUCLEOTIDE SEQUENCE</scope>
    <source>
        <strain evidence="6">MSr11367</strain>
    </source>
</reference>
<keyword evidence="2 5" id="KW-0812">Transmembrane</keyword>
<keyword evidence="1" id="KW-1003">Cell membrane</keyword>
<organism evidence="6 7">
    <name type="scientific">Pendulispora rubella</name>
    <dbReference type="NCBI Taxonomy" id="2741070"/>
    <lineage>
        <taxon>Bacteria</taxon>
        <taxon>Pseudomonadati</taxon>
        <taxon>Myxococcota</taxon>
        <taxon>Myxococcia</taxon>
        <taxon>Myxococcales</taxon>
        <taxon>Sorangiineae</taxon>
        <taxon>Pendulisporaceae</taxon>
        <taxon>Pendulispora</taxon>
    </lineage>
</organism>
<evidence type="ECO:0000256" key="5">
    <source>
        <dbReference type="SAM" id="Phobius"/>
    </source>
</evidence>
<keyword evidence="4 5" id="KW-0472">Membrane</keyword>
<dbReference type="Proteomes" id="UP001374803">
    <property type="component" value="Chromosome"/>
</dbReference>
<proteinExistence type="inferred from homology"/>
<evidence type="ECO:0000313" key="6">
    <source>
        <dbReference type="EMBL" id="WXB00753.1"/>
    </source>
</evidence>
<dbReference type="InterPro" id="IPR009760">
    <property type="entry name" value="DUF1328"/>
</dbReference>
<dbReference type="PIRSF" id="PIRSF036466">
    <property type="entry name" value="UCP036466"/>
    <property type="match status" value="1"/>
</dbReference>
<evidence type="ECO:0000256" key="3">
    <source>
        <dbReference type="ARBA" id="ARBA00022989"/>
    </source>
</evidence>
<dbReference type="HAMAP" id="MF_01361">
    <property type="entry name" value="UPF0391"/>
    <property type="match status" value="1"/>
</dbReference>
<dbReference type="Pfam" id="PF07043">
    <property type="entry name" value="DUF1328"/>
    <property type="match status" value="1"/>
</dbReference>
<evidence type="ECO:0000256" key="2">
    <source>
        <dbReference type="ARBA" id="ARBA00022692"/>
    </source>
</evidence>
<feature type="transmembrane region" description="Helical" evidence="5">
    <location>
        <begin position="31"/>
        <end position="49"/>
    </location>
</feature>